<comment type="caution">
    <text evidence="3">The sequence shown here is derived from an EMBL/GenBank/DDBJ whole genome shotgun (WGS) entry which is preliminary data.</text>
</comment>
<keyword evidence="1" id="KW-0408">Iron</keyword>
<dbReference type="Gene3D" id="2.30.30.90">
    <property type="match status" value="1"/>
</dbReference>
<keyword evidence="4" id="KW-1185">Reference proteome</keyword>
<dbReference type="Proteomes" id="UP000588111">
    <property type="component" value="Unassembled WGS sequence"/>
</dbReference>
<sequence length="121" mass="13022">MSTTLSPSYPTPAAANINTLNANAANNTNAENLCSLLDLAKYQTAIIDEIITNDRFGDIDGVISQRLKDLGFLPNTSIHIVAKGLFGKPPYAVQLSTGAQFSLRADELIKIRCLAITIDSR</sequence>
<proteinExistence type="predicted"/>
<accession>A0A839TD61</accession>
<dbReference type="GO" id="GO:0046914">
    <property type="term" value="F:transition metal ion binding"/>
    <property type="evidence" value="ECO:0007669"/>
    <property type="project" value="InterPro"/>
</dbReference>
<evidence type="ECO:0000256" key="1">
    <source>
        <dbReference type="ARBA" id="ARBA00023004"/>
    </source>
</evidence>
<dbReference type="EMBL" id="JACHXL010000001">
    <property type="protein sequence ID" value="MBB3105994.1"/>
    <property type="molecule type" value="Genomic_DNA"/>
</dbReference>
<dbReference type="SUPFAM" id="SSF50037">
    <property type="entry name" value="C-terminal domain of transcriptional repressors"/>
    <property type="match status" value="1"/>
</dbReference>
<evidence type="ECO:0000313" key="4">
    <source>
        <dbReference type="Proteomes" id="UP000588111"/>
    </source>
</evidence>
<dbReference type="InterPro" id="IPR007167">
    <property type="entry name" value="Fe-transptr_FeoA-like"/>
</dbReference>
<evidence type="ECO:0000259" key="2">
    <source>
        <dbReference type="SMART" id="SM00899"/>
    </source>
</evidence>
<reference evidence="3 4" key="1">
    <citation type="submission" date="2020-08" db="EMBL/GenBank/DDBJ databases">
        <title>Genomic Encyclopedia of Type Strains, Phase III (KMG-III): the genomes of soil and plant-associated and newly described type strains.</title>
        <authorList>
            <person name="Whitman W."/>
        </authorList>
    </citation>
    <scope>NUCLEOTIDE SEQUENCE [LARGE SCALE GENOMIC DNA]</scope>
    <source>
        <strain evidence="3 4">CECT 5885</strain>
    </source>
</reference>
<dbReference type="AlphaFoldDB" id="A0A839TD61"/>
<dbReference type="SMART" id="SM00899">
    <property type="entry name" value="FeoA"/>
    <property type="match status" value="1"/>
</dbReference>
<dbReference type="InterPro" id="IPR008988">
    <property type="entry name" value="Transcriptional_repressor_C"/>
</dbReference>
<name>A0A839TD61_9GAMM</name>
<gene>
    <name evidence="3" type="ORF">FHS24_000485</name>
</gene>
<dbReference type="InterPro" id="IPR038157">
    <property type="entry name" value="FeoA_core_dom"/>
</dbReference>
<dbReference type="Pfam" id="PF04023">
    <property type="entry name" value="FeoA"/>
    <property type="match status" value="1"/>
</dbReference>
<evidence type="ECO:0000313" key="3">
    <source>
        <dbReference type="EMBL" id="MBB3105994.1"/>
    </source>
</evidence>
<protein>
    <submittedName>
        <fullName evidence="3">Ferrous iron transport protein A</fullName>
    </submittedName>
</protein>
<dbReference type="RefSeq" id="WP_183618418.1">
    <property type="nucleotide sequence ID" value="NZ_CAJHAH010000002.1"/>
</dbReference>
<organism evidence="3 4">
    <name type="scientific">Psychrobacter luti</name>
    <dbReference type="NCBI Taxonomy" id="198481"/>
    <lineage>
        <taxon>Bacteria</taxon>
        <taxon>Pseudomonadati</taxon>
        <taxon>Pseudomonadota</taxon>
        <taxon>Gammaproteobacteria</taxon>
        <taxon>Moraxellales</taxon>
        <taxon>Moraxellaceae</taxon>
        <taxon>Psychrobacter</taxon>
    </lineage>
</organism>
<feature type="domain" description="Ferrous iron transporter FeoA-like" evidence="2">
    <location>
        <begin position="34"/>
        <end position="115"/>
    </location>
</feature>